<dbReference type="EMBL" id="OC856027">
    <property type="protein sequence ID" value="CAD7623072.1"/>
    <property type="molecule type" value="Genomic_DNA"/>
</dbReference>
<dbReference type="AlphaFoldDB" id="A0A7R9KJJ8"/>
<keyword evidence="2" id="KW-1185">Reference proteome</keyword>
<dbReference type="Proteomes" id="UP000759131">
    <property type="component" value="Unassembled WGS sequence"/>
</dbReference>
<evidence type="ECO:0000313" key="2">
    <source>
        <dbReference type="Proteomes" id="UP000759131"/>
    </source>
</evidence>
<sequence length="63" mass="7516">MNRTCYINAGMNHNCDFKDLISAMNARRFWESTHSPGRRKRNIVRPDLMTDYLRPVPQIFCKK</sequence>
<evidence type="ECO:0000313" key="1">
    <source>
        <dbReference type="EMBL" id="CAD7623072.1"/>
    </source>
</evidence>
<organism evidence="1">
    <name type="scientific">Medioppia subpectinata</name>
    <dbReference type="NCBI Taxonomy" id="1979941"/>
    <lineage>
        <taxon>Eukaryota</taxon>
        <taxon>Metazoa</taxon>
        <taxon>Ecdysozoa</taxon>
        <taxon>Arthropoda</taxon>
        <taxon>Chelicerata</taxon>
        <taxon>Arachnida</taxon>
        <taxon>Acari</taxon>
        <taxon>Acariformes</taxon>
        <taxon>Sarcoptiformes</taxon>
        <taxon>Oribatida</taxon>
        <taxon>Brachypylina</taxon>
        <taxon>Oppioidea</taxon>
        <taxon>Oppiidae</taxon>
        <taxon>Medioppia</taxon>
    </lineage>
</organism>
<name>A0A7R9KJJ8_9ACAR</name>
<dbReference type="OrthoDB" id="8250712at2759"/>
<gene>
    <name evidence="1" type="ORF">OSB1V03_LOCUS3532</name>
</gene>
<reference evidence="1" key="1">
    <citation type="submission" date="2020-11" db="EMBL/GenBank/DDBJ databases">
        <authorList>
            <person name="Tran Van P."/>
        </authorList>
    </citation>
    <scope>NUCLEOTIDE SEQUENCE</scope>
</reference>
<protein>
    <submittedName>
        <fullName evidence="1">Uncharacterized protein</fullName>
    </submittedName>
</protein>
<accession>A0A7R9KJJ8</accession>
<dbReference type="EMBL" id="CAJPIZ010001452">
    <property type="protein sequence ID" value="CAG2103502.1"/>
    <property type="molecule type" value="Genomic_DNA"/>
</dbReference>
<proteinExistence type="predicted"/>